<dbReference type="AlphaFoldDB" id="A0AAD5REV6"/>
<keyword evidence="4" id="KW-1185">Reference proteome</keyword>
<dbReference type="InterPro" id="IPR036291">
    <property type="entry name" value="NAD(P)-bd_dom_sf"/>
</dbReference>
<dbReference type="Pfam" id="PF00106">
    <property type="entry name" value="adh_short"/>
    <property type="match status" value="1"/>
</dbReference>
<dbReference type="PRINTS" id="PR00081">
    <property type="entry name" value="GDHRDH"/>
</dbReference>
<comment type="caution">
    <text evidence="3">The sequence shown here is derived from an EMBL/GenBank/DDBJ whole genome shotgun (WGS) entry which is preliminary data.</text>
</comment>
<organism evidence="3 4">
    <name type="scientific">Parelaphostrongylus tenuis</name>
    <name type="common">Meningeal worm</name>
    <dbReference type="NCBI Taxonomy" id="148309"/>
    <lineage>
        <taxon>Eukaryota</taxon>
        <taxon>Metazoa</taxon>
        <taxon>Ecdysozoa</taxon>
        <taxon>Nematoda</taxon>
        <taxon>Chromadorea</taxon>
        <taxon>Rhabditida</taxon>
        <taxon>Rhabditina</taxon>
        <taxon>Rhabditomorpha</taxon>
        <taxon>Strongyloidea</taxon>
        <taxon>Metastrongylidae</taxon>
        <taxon>Parelaphostrongylus</taxon>
    </lineage>
</organism>
<evidence type="ECO:0000313" key="4">
    <source>
        <dbReference type="Proteomes" id="UP001196413"/>
    </source>
</evidence>
<dbReference type="EMBL" id="JAHQIW010007485">
    <property type="protein sequence ID" value="KAJ1374763.1"/>
    <property type="molecule type" value="Genomic_DNA"/>
</dbReference>
<dbReference type="GO" id="GO:0016616">
    <property type="term" value="F:oxidoreductase activity, acting on the CH-OH group of donors, NAD or NADP as acceptor"/>
    <property type="evidence" value="ECO:0007669"/>
    <property type="project" value="TreeGrafter"/>
</dbReference>
<accession>A0AAD5REV6</accession>
<dbReference type="Proteomes" id="UP001196413">
    <property type="component" value="Unassembled WGS sequence"/>
</dbReference>
<comment type="similarity">
    <text evidence="1">Belongs to the short-chain dehydrogenases/reductases (SDR) family.</text>
</comment>
<evidence type="ECO:0000256" key="1">
    <source>
        <dbReference type="ARBA" id="ARBA00006484"/>
    </source>
</evidence>
<evidence type="ECO:0000256" key="2">
    <source>
        <dbReference type="ARBA" id="ARBA00023002"/>
    </source>
</evidence>
<proteinExistence type="inferred from homology"/>
<gene>
    <name evidence="3" type="ORF">KIN20_037525</name>
</gene>
<protein>
    <submittedName>
        <fullName evidence="3">Uncharacterized protein</fullName>
    </submittedName>
</protein>
<dbReference type="Gene3D" id="3.40.50.720">
    <property type="entry name" value="NAD(P)-binding Rossmann-like Domain"/>
    <property type="match status" value="1"/>
</dbReference>
<keyword evidence="2" id="KW-0560">Oxidoreductase</keyword>
<sequence>MYNQWSFKILSTIGVIIHLILIDIPKDVIKWITLSEKDVKGQLVVITGGASGLGKRIAQILSLEKGARLVLLDVNIQGADETVTSIIRKGGKASAYYCDVRFEEELKTTAEKIWNEHALGNVDILVCNAAVLSYALFKELSVEQLRQSLEVNVLGTINTIRAFLKPMEEKNSGQIVAVSSIAGFSGETFGLAYCPTKFAVRAVMECLQMELRDRGLEGIVCTTLCPYFARTPMVLDMGMRPTCMWFPFMSVESCSRRMINAILKDKYIAFIPNYVSLVAMIKGLLSVNTERFASRLFGNQMYADVWYNPTLSKIRNISWRVFSLSPPVMVVYVSITATTSSFSAHVTKQFFHYHFPRKQLVTDAVHRRCDIYSFSSGNLRNSSL</sequence>
<evidence type="ECO:0000313" key="3">
    <source>
        <dbReference type="EMBL" id="KAJ1374763.1"/>
    </source>
</evidence>
<dbReference type="SUPFAM" id="SSF51735">
    <property type="entry name" value="NAD(P)-binding Rossmann-fold domains"/>
    <property type="match status" value="1"/>
</dbReference>
<dbReference type="PANTHER" id="PTHR24322">
    <property type="entry name" value="PKSB"/>
    <property type="match status" value="1"/>
</dbReference>
<dbReference type="PANTHER" id="PTHR24322:SF736">
    <property type="entry name" value="RETINOL DEHYDROGENASE 10"/>
    <property type="match status" value="1"/>
</dbReference>
<dbReference type="InterPro" id="IPR002347">
    <property type="entry name" value="SDR_fam"/>
</dbReference>
<dbReference type="GO" id="GO:0005811">
    <property type="term" value="C:lipid droplet"/>
    <property type="evidence" value="ECO:0007669"/>
    <property type="project" value="TreeGrafter"/>
</dbReference>
<reference evidence="3" key="1">
    <citation type="submission" date="2021-06" db="EMBL/GenBank/DDBJ databases">
        <title>Parelaphostrongylus tenuis whole genome reference sequence.</title>
        <authorList>
            <person name="Garwood T.J."/>
            <person name="Larsen P.A."/>
            <person name="Fountain-Jones N.M."/>
            <person name="Garbe J.R."/>
            <person name="Macchietto M.G."/>
            <person name="Kania S.A."/>
            <person name="Gerhold R.W."/>
            <person name="Richards J.E."/>
            <person name="Wolf T.M."/>
        </authorList>
    </citation>
    <scope>NUCLEOTIDE SEQUENCE</scope>
    <source>
        <strain evidence="3">MNPRO001-30</strain>
        <tissue evidence="3">Meninges</tissue>
    </source>
</reference>
<name>A0AAD5REV6_PARTN</name>